<dbReference type="NCBIfam" id="NF003408">
    <property type="entry name" value="PRK04778.1-2"/>
    <property type="match status" value="1"/>
</dbReference>
<proteinExistence type="inferred from homology"/>
<evidence type="ECO:0000256" key="1">
    <source>
        <dbReference type="ARBA" id="ARBA00022618"/>
    </source>
</evidence>
<dbReference type="GO" id="GO:0005886">
    <property type="term" value="C:plasma membrane"/>
    <property type="evidence" value="ECO:0007669"/>
    <property type="project" value="UniProtKB-SubCell"/>
</dbReference>
<dbReference type="Proteomes" id="UP000003597">
    <property type="component" value="Unassembled WGS sequence"/>
</dbReference>
<dbReference type="AlphaFoldDB" id="A0AB72Z7G3"/>
<comment type="function">
    <text evidence="8">Negative regulator of FtsZ ring formation; modulates the frequency and position of FtsZ ring formation. Inhibits FtsZ ring formation at polar sites. Interacts either with FtsZ or with one of its binding partners to promote depolymerization.</text>
</comment>
<dbReference type="Pfam" id="PF06160">
    <property type="entry name" value="EzrA"/>
    <property type="match status" value="1"/>
</dbReference>
<evidence type="ECO:0000256" key="4">
    <source>
        <dbReference type="ARBA" id="ARBA00023054"/>
    </source>
</evidence>
<keyword evidence="2 8" id="KW-0812">Transmembrane</keyword>
<organism evidence="10 11">
    <name type="scientific">Listeria innocua ATCC 33091</name>
    <dbReference type="NCBI Taxonomy" id="1002366"/>
    <lineage>
        <taxon>Bacteria</taxon>
        <taxon>Bacillati</taxon>
        <taxon>Bacillota</taxon>
        <taxon>Bacilli</taxon>
        <taxon>Bacillales</taxon>
        <taxon>Listeriaceae</taxon>
        <taxon>Listeria</taxon>
    </lineage>
</organism>
<keyword evidence="3 8" id="KW-1133">Transmembrane helix</keyword>
<dbReference type="GO" id="GO:0005940">
    <property type="term" value="C:septin ring"/>
    <property type="evidence" value="ECO:0007669"/>
    <property type="project" value="InterPro"/>
</dbReference>
<comment type="similarity">
    <text evidence="8">Belongs to the EzrA family.</text>
</comment>
<evidence type="ECO:0000256" key="2">
    <source>
        <dbReference type="ARBA" id="ARBA00022692"/>
    </source>
</evidence>
<protein>
    <recommendedName>
        <fullName evidence="8">Septation ring formation regulator EzrA</fullName>
    </recommendedName>
</protein>
<dbReference type="EMBL" id="AGCN01000033">
    <property type="protein sequence ID" value="EHN60751.1"/>
    <property type="molecule type" value="Genomic_DNA"/>
</dbReference>
<reference evidence="10 11" key="1">
    <citation type="submission" date="2011-08" db="EMBL/GenBank/DDBJ databases">
        <authorList>
            <person name="Weinstock G."/>
            <person name="Sodergren E."/>
            <person name="Clifton S."/>
            <person name="Fulton L."/>
            <person name="Fulton B."/>
            <person name="Courtney L."/>
            <person name="Fronick C."/>
            <person name="Harrison M."/>
            <person name="Strong C."/>
            <person name="Farmer C."/>
            <person name="Delahaunty K."/>
            <person name="Markovic C."/>
            <person name="Hall O."/>
            <person name="Minx P."/>
            <person name="Tomlinson C."/>
            <person name="Mitreva M."/>
            <person name="Hou S."/>
            <person name="Chen J."/>
            <person name="Wollam A."/>
            <person name="Pepin K.H."/>
            <person name="Johnson M."/>
            <person name="Bhonagiri V."/>
            <person name="Zhang X."/>
            <person name="Suruliraj S."/>
            <person name="Warren W."/>
            <person name="Chinwalla A."/>
            <person name="Mardis E.R."/>
            <person name="Wilson R.K."/>
        </authorList>
    </citation>
    <scope>NUCLEOTIDE SEQUENCE [LARGE SCALE GENOMIC DNA]</scope>
    <source>
        <strain evidence="10 11">ATCC 33091</strain>
    </source>
</reference>
<evidence type="ECO:0000313" key="10">
    <source>
        <dbReference type="EMBL" id="EHN60751.1"/>
    </source>
</evidence>
<feature type="topological domain" description="Cytoplasmic" evidence="8">
    <location>
        <begin position="28"/>
        <end position="576"/>
    </location>
</feature>
<evidence type="ECO:0000256" key="7">
    <source>
        <dbReference type="ARBA" id="ARBA00023306"/>
    </source>
</evidence>
<dbReference type="GO" id="GO:0000921">
    <property type="term" value="P:septin ring assembly"/>
    <property type="evidence" value="ECO:0007669"/>
    <property type="project" value="InterPro"/>
</dbReference>
<dbReference type="HAMAP" id="MF_00728">
    <property type="entry name" value="EzrA"/>
    <property type="match status" value="1"/>
</dbReference>
<evidence type="ECO:0000256" key="8">
    <source>
        <dbReference type="HAMAP-Rule" id="MF_00728"/>
    </source>
</evidence>
<comment type="subcellular location">
    <subcellularLocation>
        <location evidence="8">Cell membrane</location>
        <topology evidence="8">Single-pass membrane protein</topology>
    </subcellularLocation>
    <text evidence="8">Colocalized with FtsZ to the nascent septal site.</text>
</comment>
<comment type="caution">
    <text evidence="10">The sequence shown here is derived from an EMBL/GenBank/DDBJ whole genome shotgun (WGS) entry which is preliminary data.</text>
</comment>
<keyword evidence="1 8" id="KW-0132">Cell division</keyword>
<feature type="topological domain" description="Extracellular" evidence="8">
    <location>
        <begin position="1"/>
        <end position="8"/>
    </location>
</feature>
<keyword evidence="7 8" id="KW-0131">Cell cycle</keyword>
<keyword evidence="5 8" id="KW-0472">Membrane</keyword>
<evidence type="ECO:0000256" key="3">
    <source>
        <dbReference type="ARBA" id="ARBA00022989"/>
    </source>
</evidence>
<gene>
    <name evidence="8" type="primary">ezrA</name>
    <name evidence="10" type="ORF">HMPREF0557_02265</name>
</gene>
<keyword evidence="4 8" id="KW-0175">Coiled coil</keyword>
<dbReference type="InterPro" id="IPR010379">
    <property type="entry name" value="EzrA"/>
</dbReference>
<keyword evidence="11" id="KW-1185">Reference proteome</keyword>
<evidence type="ECO:0000313" key="11">
    <source>
        <dbReference type="Proteomes" id="UP000003597"/>
    </source>
</evidence>
<evidence type="ECO:0000256" key="5">
    <source>
        <dbReference type="ARBA" id="ARBA00023136"/>
    </source>
</evidence>
<evidence type="ECO:0000256" key="6">
    <source>
        <dbReference type="ARBA" id="ARBA00023210"/>
    </source>
</evidence>
<name>A0AB72Z7G3_LISIO</name>
<feature type="coiled-coil region" evidence="8">
    <location>
        <begin position="255"/>
        <end position="301"/>
    </location>
</feature>
<feature type="transmembrane region" description="Helical" evidence="9">
    <location>
        <begin position="6"/>
        <end position="27"/>
    </location>
</feature>
<keyword evidence="6 8" id="KW-0717">Septation</keyword>
<accession>A0AB72Z7G3</accession>
<sequence>MGGFWMYYMLIGFIIVVIAVISAGYILKRKHYQRINELEETKIKLRERPVIDELSKVKKLKLTGQTEALFESWRSSWDEIETRLFPDLEEVLLEAEMNADRYRFRSATNTENDIEQMLVVIEKQMDQILGGLKELLISEEKNAKESRMTKEKFAELRREVLTRGFKLGETLPYVEAKLNSLAENLNRYDSLTDQGDHLEAREIVLSVQKEMAVIEGQMERIPSLLHETDTILPEEMNKLRAGYEEMVRKGYYLAQMELDKEISRMKTQIEKMKQNVINLDLDEAEEGIEELHNEIELFYDTLEHEAEARHFVKENHSPTSDKLKRQNAVSDALAEQITEVKQTYHVAEDDLAVYLKTSAKLSEAKENFEQLTALIASGEIAYSAAQDTLKEIDAALLSISSEQDNFAEELRSLRKDELEARDDAERMRRAIITLDRKMERERLPGLPEEYLSLRAHMGESIDALEKRLEEKPLNMKAVSQDWRIAEEDLTHLTEKAEEMMENVRLVEHVIQYANRYRLRNKELADELVQAENHFYNDYQYKKALEIAVTALEKVETGAFKKVEKAYESKVSVDDIE</sequence>
<keyword evidence="8" id="KW-1003">Cell membrane</keyword>
<evidence type="ECO:0000256" key="9">
    <source>
        <dbReference type="SAM" id="Phobius"/>
    </source>
</evidence>
<dbReference type="GO" id="GO:0000917">
    <property type="term" value="P:division septum assembly"/>
    <property type="evidence" value="ECO:0007669"/>
    <property type="project" value="UniProtKB-KW"/>
</dbReference>